<keyword evidence="7" id="KW-0342">GTP-binding</keyword>
<sequence length="333" mass="36578">MTTSTHDQLGRALGVLRLSLTARCNLACRYCRPENQDPQTLLTHQQRLKLIGVVAQLGCHRLRLTGGEPLLAPGLVPLIQAVKALDLVKDVAITSNGVLLDRPLARRLQQAGLDRITISLDGADPRAVLRMGGGESFAHVLAAIGHAQAVGLPVKINMVVMAHGNGDQVIPMARLCRRLGVELRLIEYMDVGNRNGWQPQQVLTAAAMTTQIAHHWPLQPLGRQHGSTARRWRYLDGEGFVSTIASISEPFCGDCNRLRVTADGMAYTCLFASQGTDLKPALDPRQPDAILTRQLRSLWRQRQDRYSEERALRTQQTSSTPRPSPAEMAYIGG</sequence>
<feature type="domain" description="Radical SAM core" evidence="11">
    <location>
        <begin position="8"/>
        <end position="221"/>
    </location>
</feature>
<dbReference type="GO" id="GO:0061799">
    <property type="term" value="F:cyclic pyranopterin monophosphate synthase activity"/>
    <property type="evidence" value="ECO:0007669"/>
    <property type="project" value="TreeGrafter"/>
</dbReference>
<evidence type="ECO:0000256" key="6">
    <source>
        <dbReference type="ARBA" id="ARBA00023014"/>
    </source>
</evidence>
<dbReference type="InterPro" id="IPR013785">
    <property type="entry name" value="Aldolase_TIM"/>
</dbReference>
<evidence type="ECO:0000256" key="2">
    <source>
        <dbReference type="ARBA" id="ARBA00022691"/>
    </source>
</evidence>
<evidence type="ECO:0000256" key="4">
    <source>
        <dbReference type="ARBA" id="ARBA00022741"/>
    </source>
</evidence>
<dbReference type="GO" id="GO:0051539">
    <property type="term" value="F:4 iron, 4 sulfur cluster binding"/>
    <property type="evidence" value="ECO:0007669"/>
    <property type="project" value="UniProtKB-KW"/>
</dbReference>
<feature type="region of interest" description="Disordered" evidence="10">
    <location>
        <begin position="306"/>
        <end position="333"/>
    </location>
</feature>
<evidence type="ECO:0000256" key="10">
    <source>
        <dbReference type="SAM" id="MobiDB-lite"/>
    </source>
</evidence>
<dbReference type="SFLD" id="SFLDS00029">
    <property type="entry name" value="Radical_SAM"/>
    <property type="match status" value="1"/>
</dbReference>
<keyword evidence="6" id="KW-0411">Iron-sulfur</keyword>
<protein>
    <recommendedName>
        <fullName evidence="11">Radical SAM core domain-containing protein</fullName>
    </recommendedName>
</protein>
<evidence type="ECO:0000256" key="5">
    <source>
        <dbReference type="ARBA" id="ARBA00023004"/>
    </source>
</evidence>
<dbReference type="InterPro" id="IPR010505">
    <property type="entry name" value="MoaA_twitch"/>
</dbReference>
<keyword evidence="8" id="KW-0501">Molybdenum cofactor biosynthesis</keyword>
<keyword evidence="1" id="KW-0004">4Fe-4S</keyword>
<dbReference type="InterPro" id="IPR006638">
    <property type="entry name" value="Elp3/MiaA/NifB-like_rSAM"/>
</dbReference>
<dbReference type="PANTHER" id="PTHR22960:SF0">
    <property type="entry name" value="MOLYBDENUM COFACTOR BIOSYNTHESIS PROTEIN 1"/>
    <property type="match status" value="1"/>
</dbReference>
<dbReference type="NCBIfam" id="TIGR02666">
    <property type="entry name" value="moaA"/>
    <property type="match status" value="1"/>
</dbReference>
<accession>A0A6N3X516</accession>
<evidence type="ECO:0000313" key="13">
    <source>
        <dbReference type="Proteomes" id="UP000035054"/>
    </source>
</evidence>
<organism evidence="12 13">
    <name type="scientific">Candidatus Synechococcus spongiarum 142</name>
    <dbReference type="NCBI Taxonomy" id="1608213"/>
    <lineage>
        <taxon>Bacteria</taxon>
        <taxon>Bacillati</taxon>
        <taxon>Cyanobacteriota</taxon>
        <taxon>Cyanophyceae</taxon>
        <taxon>Synechococcales</taxon>
        <taxon>Synechococcaceae</taxon>
        <taxon>Synechococcus</taxon>
    </lineage>
</organism>
<dbReference type="CDD" id="cd01335">
    <property type="entry name" value="Radical_SAM"/>
    <property type="match status" value="1"/>
</dbReference>
<dbReference type="CDD" id="cd21117">
    <property type="entry name" value="Twitch_MoaA"/>
    <property type="match status" value="1"/>
</dbReference>
<dbReference type="InterPro" id="IPR040064">
    <property type="entry name" value="MoaA-like"/>
</dbReference>
<evidence type="ECO:0000256" key="7">
    <source>
        <dbReference type="ARBA" id="ARBA00023134"/>
    </source>
</evidence>
<dbReference type="SFLD" id="SFLDG01386">
    <property type="entry name" value="main_SPASM_domain-containing"/>
    <property type="match status" value="1"/>
</dbReference>
<dbReference type="InterPro" id="IPR007197">
    <property type="entry name" value="rSAM"/>
</dbReference>
<dbReference type="GO" id="GO:0061798">
    <property type="term" value="F:GTP 3',8'-cyclase activity"/>
    <property type="evidence" value="ECO:0007669"/>
    <property type="project" value="TreeGrafter"/>
</dbReference>
<evidence type="ECO:0000259" key="11">
    <source>
        <dbReference type="PROSITE" id="PS51918"/>
    </source>
</evidence>
<evidence type="ECO:0000313" key="12">
    <source>
        <dbReference type="EMBL" id="KKZ11948.1"/>
    </source>
</evidence>
<reference evidence="12 13" key="1">
    <citation type="submission" date="2015-01" db="EMBL/GenBank/DDBJ databases">
        <title>Lifestyle Evolution in Cyanobacterial Symbionts of Sponges.</title>
        <authorList>
            <person name="Burgsdorf I."/>
            <person name="Slaby B.M."/>
            <person name="Handley K.M."/>
            <person name="Haber M."/>
            <person name="Blom J."/>
            <person name="Marshall C.W."/>
            <person name="Gilbert J.A."/>
            <person name="Hentschel U."/>
            <person name="Steindler L."/>
        </authorList>
    </citation>
    <scope>NUCLEOTIDE SEQUENCE [LARGE SCALE GENOMIC DNA]</scope>
    <source>
        <strain evidence="12">142</strain>
    </source>
</reference>
<keyword evidence="4" id="KW-0547">Nucleotide-binding</keyword>
<gene>
    <name evidence="12" type="ORF">TH68_08050</name>
</gene>
<keyword evidence="9" id="KW-0456">Lyase</keyword>
<dbReference type="GO" id="GO:0005525">
    <property type="term" value="F:GTP binding"/>
    <property type="evidence" value="ECO:0007669"/>
    <property type="project" value="UniProtKB-KW"/>
</dbReference>
<dbReference type="SMART" id="SM00729">
    <property type="entry name" value="Elp3"/>
    <property type="match status" value="1"/>
</dbReference>
<evidence type="ECO:0000256" key="8">
    <source>
        <dbReference type="ARBA" id="ARBA00023150"/>
    </source>
</evidence>
<dbReference type="SFLD" id="SFLDG01067">
    <property type="entry name" value="SPASM/twitch_domain_containing"/>
    <property type="match status" value="1"/>
</dbReference>
<dbReference type="GO" id="GO:0006777">
    <property type="term" value="P:Mo-molybdopterin cofactor biosynthetic process"/>
    <property type="evidence" value="ECO:0007669"/>
    <property type="project" value="UniProtKB-KW"/>
</dbReference>
<keyword evidence="2" id="KW-0949">S-adenosyl-L-methionine</keyword>
<dbReference type="InterPro" id="IPR050105">
    <property type="entry name" value="MoCo_biosynth_MoaA/MoaC"/>
</dbReference>
<dbReference type="GO" id="GO:0046872">
    <property type="term" value="F:metal ion binding"/>
    <property type="evidence" value="ECO:0007669"/>
    <property type="project" value="UniProtKB-KW"/>
</dbReference>
<evidence type="ECO:0000256" key="3">
    <source>
        <dbReference type="ARBA" id="ARBA00022723"/>
    </source>
</evidence>
<dbReference type="EMBL" id="JXUO01000263">
    <property type="protein sequence ID" value="KKZ11948.1"/>
    <property type="molecule type" value="Genomic_DNA"/>
</dbReference>
<dbReference type="Proteomes" id="UP000035054">
    <property type="component" value="Unassembled WGS sequence"/>
</dbReference>
<dbReference type="InterPro" id="IPR013483">
    <property type="entry name" value="MoaA"/>
</dbReference>
<dbReference type="Pfam" id="PF04055">
    <property type="entry name" value="Radical_SAM"/>
    <property type="match status" value="1"/>
</dbReference>
<dbReference type="InterPro" id="IPR058240">
    <property type="entry name" value="rSAM_sf"/>
</dbReference>
<keyword evidence="3" id="KW-0479">Metal-binding</keyword>
<keyword evidence="5" id="KW-0408">Iron</keyword>
<proteinExistence type="predicted"/>
<evidence type="ECO:0000256" key="9">
    <source>
        <dbReference type="ARBA" id="ARBA00023239"/>
    </source>
</evidence>
<dbReference type="Gene3D" id="3.20.20.70">
    <property type="entry name" value="Aldolase class I"/>
    <property type="match status" value="1"/>
</dbReference>
<comment type="caution">
    <text evidence="12">The sequence shown here is derived from an EMBL/GenBank/DDBJ whole genome shotgun (WGS) entry which is preliminary data.</text>
</comment>
<dbReference type="AlphaFoldDB" id="A0A6N3X516"/>
<dbReference type="SUPFAM" id="SSF102114">
    <property type="entry name" value="Radical SAM enzymes"/>
    <property type="match status" value="1"/>
</dbReference>
<name>A0A6N3X516_9SYNE</name>
<dbReference type="PROSITE" id="PS51918">
    <property type="entry name" value="RADICAL_SAM"/>
    <property type="match status" value="1"/>
</dbReference>
<dbReference type="PANTHER" id="PTHR22960">
    <property type="entry name" value="MOLYBDOPTERIN COFACTOR SYNTHESIS PROTEIN A"/>
    <property type="match status" value="1"/>
</dbReference>
<dbReference type="Pfam" id="PF06463">
    <property type="entry name" value="Mob_synth_C"/>
    <property type="match status" value="1"/>
</dbReference>
<dbReference type="SFLD" id="SFLDG01383">
    <property type="entry name" value="cyclic_pyranopterin_phosphate"/>
    <property type="match status" value="1"/>
</dbReference>
<evidence type="ECO:0000256" key="1">
    <source>
        <dbReference type="ARBA" id="ARBA00022485"/>
    </source>
</evidence>